<dbReference type="InterPro" id="IPR036890">
    <property type="entry name" value="HATPase_C_sf"/>
</dbReference>
<reference evidence="12 13" key="2">
    <citation type="submission" date="2024-02" db="EMBL/GenBank/DDBJ databases">
        <title>The Genome Sequence of Enterococcus sp. DIV0159.</title>
        <authorList>
            <person name="Earl A."/>
            <person name="Manson A."/>
            <person name="Gilmore M."/>
            <person name="Sanders J."/>
            <person name="Shea T."/>
            <person name="Howe W."/>
            <person name="Livny J."/>
            <person name="Cuomo C."/>
            <person name="Neafsey D."/>
            <person name="Birren B."/>
        </authorList>
    </citation>
    <scope>NUCLEOTIDE SEQUENCE [LARGE SCALE GENOMIC DNA]</scope>
    <source>
        <strain evidence="12 13">665A</strain>
    </source>
</reference>
<dbReference type="EMBL" id="JAFREL020000002">
    <property type="protein sequence ID" value="MEO1770998.1"/>
    <property type="molecule type" value="Genomic_DNA"/>
</dbReference>
<accession>A0ABV0ETL5</accession>
<evidence type="ECO:0000256" key="8">
    <source>
        <dbReference type="ARBA" id="ARBA00023136"/>
    </source>
</evidence>
<comment type="caution">
    <text evidence="12">The sequence shown here is derived from an EMBL/GenBank/DDBJ whole genome shotgun (WGS) entry which is preliminary data.</text>
</comment>
<keyword evidence="4" id="KW-0597">Phosphoprotein</keyword>
<dbReference type="InterPro" id="IPR050351">
    <property type="entry name" value="BphY/WalK/GraS-like"/>
</dbReference>
<feature type="domain" description="PAS" evidence="11">
    <location>
        <begin position="243"/>
        <end position="278"/>
    </location>
</feature>
<gene>
    <name evidence="12" type="ORF">JZO67_002971</name>
</gene>
<dbReference type="EC" id="2.7.13.3" evidence="3"/>
<comment type="subcellular location">
    <subcellularLocation>
        <location evidence="2">Membrane</location>
    </subcellularLocation>
</comment>
<dbReference type="SMART" id="SM00387">
    <property type="entry name" value="HATPase_c"/>
    <property type="match status" value="1"/>
</dbReference>
<dbReference type="NCBIfam" id="NF046044">
    <property type="entry name" value="PnpS"/>
    <property type="match status" value="1"/>
</dbReference>
<evidence type="ECO:0000256" key="2">
    <source>
        <dbReference type="ARBA" id="ARBA00004370"/>
    </source>
</evidence>
<dbReference type="RefSeq" id="WP_207703469.1">
    <property type="nucleotide sequence ID" value="NZ_JAFREL020000002.1"/>
</dbReference>
<keyword evidence="9" id="KW-1133">Transmembrane helix</keyword>
<dbReference type="Pfam" id="PF00512">
    <property type="entry name" value="HisKA"/>
    <property type="match status" value="1"/>
</dbReference>
<dbReference type="Pfam" id="PF13188">
    <property type="entry name" value="PAS_8"/>
    <property type="match status" value="1"/>
</dbReference>
<dbReference type="PANTHER" id="PTHR45453:SF1">
    <property type="entry name" value="PHOSPHATE REGULON SENSOR PROTEIN PHOR"/>
    <property type="match status" value="1"/>
</dbReference>
<proteinExistence type="predicted"/>
<keyword evidence="13" id="KW-1185">Reference proteome</keyword>
<dbReference type="Pfam" id="PF02518">
    <property type="entry name" value="HATPase_c"/>
    <property type="match status" value="1"/>
</dbReference>
<evidence type="ECO:0000259" key="11">
    <source>
        <dbReference type="PROSITE" id="PS50112"/>
    </source>
</evidence>
<protein>
    <recommendedName>
        <fullName evidence="3">histidine kinase</fullName>
        <ecNumber evidence="3">2.7.13.3</ecNumber>
    </recommendedName>
</protein>
<dbReference type="InterPro" id="IPR004358">
    <property type="entry name" value="Sig_transdc_His_kin-like_C"/>
</dbReference>
<evidence type="ECO:0000256" key="7">
    <source>
        <dbReference type="ARBA" id="ARBA00023012"/>
    </source>
</evidence>
<sequence length="579" mass="66923">MRKPKFDYLLLFIVVAGLFFGTWRLADYFYNKELINQQEEFLTGNGKLLLSQLDLSDLGAKNNLEIMQQYGEELDERITIMDNEGSVLYDSVYPHLTGSRDNRPEVKTVLSSNTVGTSVRYSDTLKEELLYTAQPIQQETRLIGVLRVAKSTAAFAQQTMNFRRSMFVVLLLFYLVLYGSIAYLIYQRNRPLETVLPVLKRMVAEPEKSNYVVQNSNSWQELYVTINQLSEQLNQTYAAFTATEEQFKTLFHELMIGVFIIDEQGKFFMINPTMEEILQVGAANQHYYWEVIEDHKLIQLIQQIMLEKNQVHQEIGLKQPDKRDLDVRLRYLENTATGDQVMGTVYDLTHVRHLEKIQRDFVGNVSHELKTPVTSLIGFTETLLDGAKEDPALTTEFLTIMQKDALRLQRLIQDIIELSKDSEHIPEELQTIELSDFIHQQIEMYQHLLDKKQIEVRIHGPENSFFLTRIIFFQPVIKNLLENAIQYSPEKGTITINYQMDNQNLIFSVTDFGIGIAKDDQERIFERFYRVDRARSRHSGGTGLGLAIVREYSQILGGTITVESHPQLGSTFTLTLPLQ</sequence>
<feature type="transmembrane region" description="Helical" evidence="9">
    <location>
        <begin position="6"/>
        <end position="26"/>
    </location>
</feature>
<dbReference type="Proteomes" id="UP000664357">
    <property type="component" value="Unassembled WGS sequence"/>
</dbReference>
<dbReference type="PROSITE" id="PS50109">
    <property type="entry name" value="HIS_KIN"/>
    <property type="match status" value="1"/>
</dbReference>
<dbReference type="InterPro" id="IPR035965">
    <property type="entry name" value="PAS-like_dom_sf"/>
</dbReference>
<dbReference type="PANTHER" id="PTHR45453">
    <property type="entry name" value="PHOSPHATE REGULON SENSOR PROTEIN PHOR"/>
    <property type="match status" value="1"/>
</dbReference>
<dbReference type="Gene3D" id="1.10.287.130">
    <property type="match status" value="1"/>
</dbReference>
<keyword evidence="9" id="KW-0812">Transmembrane</keyword>
<keyword evidence="8 9" id="KW-0472">Membrane</keyword>
<keyword evidence="5" id="KW-0808">Transferase</keyword>
<dbReference type="CDD" id="cd00082">
    <property type="entry name" value="HisKA"/>
    <property type="match status" value="1"/>
</dbReference>
<dbReference type="PRINTS" id="PR00344">
    <property type="entry name" value="BCTRLSENSOR"/>
</dbReference>
<keyword evidence="7" id="KW-0902">Two-component regulatory system</keyword>
<evidence type="ECO:0000256" key="1">
    <source>
        <dbReference type="ARBA" id="ARBA00000085"/>
    </source>
</evidence>
<dbReference type="CDD" id="cd00075">
    <property type="entry name" value="HATPase"/>
    <property type="match status" value="1"/>
</dbReference>
<dbReference type="Gene3D" id="3.30.450.20">
    <property type="entry name" value="PAS domain"/>
    <property type="match status" value="2"/>
</dbReference>
<evidence type="ECO:0000256" key="4">
    <source>
        <dbReference type="ARBA" id="ARBA00022553"/>
    </source>
</evidence>
<evidence type="ECO:0000313" key="12">
    <source>
        <dbReference type="EMBL" id="MEO1770998.1"/>
    </source>
</evidence>
<dbReference type="SUPFAM" id="SSF47384">
    <property type="entry name" value="Homodimeric domain of signal transducing histidine kinase"/>
    <property type="match status" value="1"/>
</dbReference>
<dbReference type="Gene3D" id="3.30.565.10">
    <property type="entry name" value="Histidine kinase-like ATPase, C-terminal domain"/>
    <property type="match status" value="1"/>
</dbReference>
<keyword evidence="6 12" id="KW-0418">Kinase</keyword>
<comment type="catalytic activity">
    <reaction evidence="1">
        <text>ATP + protein L-histidine = ADP + protein N-phospho-L-histidine.</text>
        <dbReference type="EC" id="2.7.13.3"/>
    </reaction>
</comment>
<dbReference type="SUPFAM" id="SSF55785">
    <property type="entry name" value="PYP-like sensor domain (PAS domain)"/>
    <property type="match status" value="1"/>
</dbReference>
<evidence type="ECO:0000259" key="10">
    <source>
        <dbReference type="PROSITE" id="PS50109"/>
    </source>
</evidence>
<feature type="domain" description="Histidine kinase" evidence="10">
    <location>
        <begin position="364"/>
        <end position="579"/>
    </location>
</feature>
<feature type="transmembrane region" description="Helical" evidence="9">
    <location>
        <begin position="167"/>
        <end position="186"/>
    </location>
</feature>
<name>A0ABV0ETL5_9ENTE</name>
<dbReference type="SUPFAM" id="SSF55874">
    <property type="entry name" value="ATPase domain of HSP90 chaperone/DNA topoisomerase II/histidine kinase"/>
    <property type="match status" value="1"/>
</dbReference>
<dbReference type="GO" id="GO:0016301">
    <property type="term" value="F:kinase activity"/>
    <property type="evidence" value="ECO:0007669"/>
    <property type="project" value="UniProtKB-KW"/>
</dbReference>
<reference evidence="12 13" key="1">
    <citation type="submission" date="2021-03" db="EMBL/GenBank/DDBJ databases">
        <authorList>
            <person name="Gilmore M.S."/>
            <person name="Schwartzman J."/>
            <person name="Van Tyne D."/>
            <person name="Martin M."/>
            <person name="Earl A.M."/>
            <person name="Manson A.L."/>
            <person name="Straub T."/>
            <person name="Salamzade R."/>
            <person name="Saavedra J."/>
            <person name="Lebreton F."/>
            <person name="Prichula J."/>
            <person name="Schaufler K."/>
            <person name="Gaca A."/>
            <person name="Sgardioli B."/>
            <person name="Wagenaar J."/>
            <person name="Strong T."/>
        </authorList>
    </citation>
    <scope>NUCLEOTIDE SEQUENCE [LARGE SCALE GENOMIC DNA]</scope>
    <source>
        <strain evidence="12 13">665A</strain>
    </source>
</reference>
<organism evidence="12 13">
    <name type="scientific">Candidatus Enterococcus ferrettii</name>
    <dbReference type="NCBI Taxonomy" id="2815324"/>
    <lineage>
        <taxon>Bacteria</taxon>
        <taxon>Bacillati</taxon>
        <taxon>Bacillota</taxon>
        <taxon>Bacilli</taxon>
        <taxon>Lactobacillales</taxon>
        <taxon>Enterococcaceae</taxon>
        <taxon>Enterococcus</taxon>
    </lineage>
</organism>
<dbReference type="SMART" id="SM00388">
    <property type="entry name" value="HisKA"/>
    <property type="match status" value="1"/>
</dbReference>
<evidence type="ECO:0000256" key="6">
    <source>
        <dbReference type="ARBA" id="ARBA00022777"/>
    </source>
</evidence>
<dbReference type="InterPro" id="IPR000014">
    <property type="entry name" value="PAS"/>
</dbReference>
<dbReference type="SMART" id="SM00091">
    <property type="entry name" value="PAS"/>
    <property type="match status" value="1"/>
</dbReference>
<evidence type="ECO:0000256" key="5">
    <source>
        <dbReference type="ARBA" id="ARBA00022679"/>
    </source>
</evidence>
<dbReference type="InterPro" id="IPR036097">
    <property type="entry name" value="HisK_dim/P_sf"/>
</dbReference>
<dbReference type="InterPro" id="IPR003594">
    <property type="entry name" value="HATPase_dom"/>
</dbReference>
<dbReference type="PROSITE" id="PS50112">
    <property type="entry name" value="PAS"/>
    <property type="match status" value="1"/>
</dbReference>
<evidence type="ECO:0000256" key="9">
    <source>
        <dbReference type="SAM" id="Phobius"/>
    </source>
</evidence>
<evidence type="ECO:0000256" key="3">
    <source>
        <dbReference type="ARBA" id="ARBA00012438"/>
    </source>
</evidence>
<dbReference type="Pfam" id="PF16736">
    <property type="entry name" value="sCache_like"/>
    <property type="match status" value="1"/>
</dbReference>
<dbReference type="InterPro" id="IPR005467">
    <property type="entry name" value="His_kinase_dom"/>
</dbReference>
<dbReference type="InterPro" id="IPR003661">
    <property type="entry name" value="HisK_dim/P_dom"/>
</dbReference>
<dbReference type="InterPro" id="IPR031967">
    <property type="entry name" value="PhoR_single_Cache-like_dom"/>
</dbReference>
<evidence type="ECO:0000313" key="13">
    <source>
        <dbReference type="Proteomes" id="UP000664357"/>
    </source>
</evidence>